<organism evidence="10 11">
    <name type="scientific">Stomoxys calcitrans</name>
    <name type="common">Stable fly</name>
    <name type="synonym">Conops calcitrans</name>
    <dbReference type="NCBI Taxonomy" id="35570"/>
    <lineage>
        <taxon>Eukaryota</taxon>
        <taxon>Metazoa</taxon>
        <taxon>Ecdysozoa</taxon>
        <taxon>Arthropoda</taxon>
        <taxon>Hexapoda</taxon>
        <taxon>Insecta</taxon>
        <taxon>Pterygota</taxon>
        <taxon>Neoptera</taxon>
        <taxon>Endopterygota</taxon>
        <taxon>Diptera</taxon>
        <taxon>Brachycera</taxon>
        <taxon>Muscomorpha</taxon>
        <taxon>Muscoidea</taxon>
        <taxon>Muscidae</taxon>
        <taxon>Stomoxys</taxon>
    </lineage>
</organism>
<keyword evidence="11" id="KW-1185">Reference proteome</keyword>
<comment type="subcellular location">
    <subcellularLocation>
        <location evidence="1 6 7">Nucleus</location>
    </subcellularLocation>
</comment>
<evidence type="ECO:0000256" key="4">
    <source>
        <dbReference type="ARBA" id="ARBA00023155"/>
    </source>
</evidence>
<feature type="compositionally biased region" description="Polar residues" evidence="8">
    <location>
        <begin position="39"/>
        <end position="57"/>
    </location>
</feature>
<dbReference type="InterPro" id="IPR050649">
    <property type="entry name" value="Paired_Homeobox_TFs"/>
</dbReference>
<keyword evidence="4 6" id="KW-0371">Homeobox</keyword>
<evidence type="ECO:0000256" key="3">
    <source>
        <dbReference type="ARBA" id="ARBA00023125"/>
    </source>
</evidence>
<dbReference type="Proteomes" id="UP000095300">
    <property type="component" value="Unassembled WGS sequence"/>
</dbReference>
<evidence type="ECO:0000256" key="1">
    <source>
        <dbReference type="ARBA" id="ARBA00004123"/>
    </source>
</evidence>
<evidence type="ECO:0000256" key="8">
    <source>
        <dbReference type="SAM" id="MobiDB-lite"/>
    </source>
</evidence>
<dbReference type="GO" id="GO:0000977">
    <property type="term" value="F:RNA polymerase II transcription regulatory region sequence-specific DNA binding"/>
    <property type="evidence" value="ECO:0007669"/>
    <property type="project" value="TreeGrafter"/>
</dbReference>
<evidence type="ECO:0000256" key="7">
    <source>
        <dbReference type="RuleBase" id="RU000682"/>
    </source>
</evidence>
<keyword evidence="2" id="KW-0217">Developmental protein</keyword>
<feature type="region of interest" description="Disordered" evidence="8">
    <location>
        <begin position="93"/>
        <end position="197"/>
    </location>
</feature>
<feature type="compositionally biased region" description="Polar residues" evidence="8">
    <location>
        <begin position="414"/>
        <end position="423"/>
    </location>
</feature>
<dbReference type="SUPFAM" id="SSF46689">
    <property type="entry name" value="Homeodomain-like"/>
    <property type="match status" value="1"/>
</dbReference>
<proteinExistence type="predicted"/>
<dbReference type="GO" id="GO:0000981">
    <property type="term" value="F:DNA-binding transcription factor activity, RNA polymerase II-specific"/>
    <property type="evidence" value="ECO:0007669"/>
    <property type="project" value="InterPro"/>
</dbReference>
<evidence type="ECO:0000313" key="10">
    <source>
        <dbReference type="EnsemblMetazoa" id="SCAU003078-PA"/>
    </source>
</evidence>
<feature type="compositionally biased region" description="Polar residues" evidence="8">
    <location>
        <begin position="355"/>
        <end position="393"/>
    </location>
</feature>
<evidence type="ECO:0000259" key="9">
    <source>
        <dbReference type="PROSITE" id="PS50071"/>
    </source>
</evidence>
<feature type="region of interest" description="Disordered" evidence="8">
    <location>
        <begin position="355"/>
        <end position="423"/>
    </location>
</feature>
<feature type="domain" description="Homeobox" evidence="9">
    <location>
        <begin position="192"/>
        <end position="252"/>
    </location>
</feature>
<dbReference type="Gene3D" id="1.10.10.60">
    <property type="entry name" value="Homeodomain-like"/>
    <property type="match status" value="1"/>
</dbReference>
<protein>
    <recommendedName>
        <fullName evidence="9">Homeobox domain-containing protein</fullName>
    </recommendedName>
</protein>
<feature type="compositionally biased region" description="Low complexity" evidence="8">
    <location>
        <begin position="100"/>
        <end position="125"/>
    </location>
</feature>
<feature type="compositionally biased region" description="Low complexity" evidence="8">
    <location>
        <begin position="133"/>
        <end position="148"/>
    </location>
</feature>
<evidence type="ECO:0000256" key="6">
    <source>
        <dbReference type="PROSITE-ProRule" id="PRU00108"/>
    </source>
</evidence>
<dbReference type="EnsemblMetazoa" id="SCAU003078-RA">
    <property type="protein sequence ID" value="SCAU003078-PA"/>
    <property type="gene ID" value="SCAU003078"/>
</dbReference>
<dbReference type="KEGG" id="scac:106094059"/>
<feature type="DNA-binding region" description="Homeobox" evidence="6">
    <location>
        <begin position="194"/>
        <end position="253"/>
    </location>
</feature>
<dbReference type="AlphaFoldDB" id="A0A1I8NY37"/>
<dbReference type="OrthoDB" id="6159439at2759"/>
<dbReference type="CDD" id="cd00086">
    <property type="entry name" value="homeodomain"/>
    <property type="match status" value="1"/>
</dbReference>
<feature type="compositionally biased region" description="Low complexity" evidence="8">
    <location>
        <begin position="58"/>
        <end position="75"/>
    </location>
</feature>
<evidence type="ECO:0000256" key="5">
    <source>
        <dbReference type="ARBA" id="ARBA00023242"/>
    </source>
</evidence>
<dbReference type="InterPro" id="IPR009057">
    <property type="entry name" value="Homeodomain-like_sf"/>
</dbReference>
<dbReference type="STRING" id="35570.A0A1I8NY37"/>
<dbReference type="Pfam" id="PF00046">
    <property type="entry name" value="Homeodomain"/>
    <property type="match status" value="1"/>
</dbReference>
<dbReference type="InterPro" id="IPR001356">
    <property type="entry name" value="HD"/>
</dbReference>
<accession>A0A1I8NY37</accession>
<reference evidence="10" key="1">
    <citation type="submission" date="2020-05" db="UniProtKB">
        <authorList>
            <consortium name="EnsemblMetazoa"/>
        </authorList>
    </citation>
    <scope>IDENTIFICATION</scope>
    <source>
        <strain evidence="10">USDA</strain>
    </source>
</reference>
<gene>
    <name evidence="10" type="primary">106094059</name>
</gene>
<keyword evidence="5 6" id="KW-0539">Nucleus</keyword>
<dbReference type="SMART" id="SM00389">
    <property type="entry name" value="HOX"/>
    <property type="match status" value="1"/>
</dbReference>
<dbReference type="PROSITE" id="PS00027">
    <property type="entry name" value="HOMEOBOX_1"/>
    <property type="match status" value="1"/>
</dbReference>
<feature type="region of interest" description="Disordered" evidence="8">
    <location>
        <begin position="39"/>
        <end position="75"/>
    </location>
</feature>
<dbReference type="PANTHER" id="PTHR24329">
    <property type="entry name" value="HOMEOBOX PROTEIN ARISTALESS"/>
    <property type="match status" value="1"/>
</dbReference>
<name>A0A1I8NY37_STOCA</name>
<feature type="compositionally biased region" description="Basic and acidic residues" evidence="8">
    <location>
        <begin position="149"/>
        <end position="158"/>
    </location>
</feature>
<feature type="compositionally biased region" description="Low complexity" evidence="8">
    <location>
        <begin position="401"/>
        <end position="413"/>
    </location>
</feature>
<keyword evidence="3 6" id="KW-0238">DNA-binding</keyword>
<sequence>MMTTTASHAIMAPVIRPLQESPVSRPRAVYSIDQILGNQTKRSDSTESLNQQSQHHITTNSNSSGSSNPTSPIQTSLLPHLHTHLHLIPSHQLALHHQHLQQQHQQQQQQQQQHLSNNHLQQHHQTQQHHHQQQQQHLQQQQQQSQSQHAEKREREDSPDNLDNGLDVDNTDDDLSNSLNNGHDMGDMERPRKVRRSRTTFTTFQLHQLERAFEKTQYPDVFTREDLAMRLDLSEARVQVWFQNRRAKWRKREKFMNQDKNGYLLPDQGLSDFPLGIPLPHGIPGHPAGLPAEFWPPHFALHQPFNPALLPQGLMPHYKLPNFHTLLSQYMGLSNLNGIFNASAYPQNLSLHSAAQVSPPCSNSSPRESPTIGQSQGGTTIVSGGLTLTSSAAASPKSPLNTTNTGSVSGNSTPVSVVTKSED</sequence>
<dbReference type="InterPro" id="IPR017970">
    <property type="entry name" value="Homeobox_CS"/>
</dbReference>
<evidence type="ECO:0000313" key="11">
    <source>
        <dbReference type="Proteomes" id="UP000095300"/>
    </source>
</evidence>
<dbReference type="GO" id="GO:0005634">
    <property type="term" value="C:nucleus"/>
    <property type="evidence" value="ECO:0007669"/>
    <property type="project" value="UniProtKB-SubCell"/>
</dbReference>
<dbReference type="VEuPathDB" id="VectorBase:SCAU003078"/>
<dbReference type="FunFam" id="1.10.10.60:FF:000102">
    <property type="entry name" value="Aristaless related homeobox"/>
    <property type="match status" value="1"/>
</dbReference>
<dbReference type="PANTHER" id="PTHR24329:SF570">
    <property type="entry name" value="HOMEOBRAIN"/>
    <property type="match status" value="1"/>
</dbReference>
<dbReference type="PROSITE" id="PS50071">
    <property type="entry name" value="HOMEOBOX_2"/>
    <property type="match status" value="1"/>
</dbReference>
<evidence type="ECO:0000256" key="2">
    <source>
        <dbReference type="ARBA" id="ARBA00022473"/>
    </source>
</evidence>